<sequence length="508" mass="56923">MKVLMIHSCPFHLFNQSMVYTLKHFGCKKVDILCSPRSKTVFESMAEVGKIYSYSTDYLYVNPFREQVVFEQIKNHNYNAVVLTYNNNNGHGYENLRVIAHKLGCEQTIHLSADLEQLDNNLFIYDNDLENTRFRCALSEEGVDWLRLASTKRWAQPLDRDNNRIVIITESFRVGGLERYVVELAIGLRNKGWNLAVLAVYGGPFQSVLQENHVPVYCSHPLVETGPIGYQETLFMESRLEHLQPQMTIITGHSVLLPATLAALRAGVPRIVRSENVDLPLPSLYAQDFQLAMPYIDSFICVSHSVANSIAPFLPPGDTRVRVVLGSSVRGELYLRENSQAYLQQIQQIQDSLGLRDGTKVIFTAARLSAEKGLEYLLHAVPRVVAKDPQVTFLLAGDGPLRRQLEELAFSLGIQRFVRFLGPRLDIPILLNMSLFSCLPSLREGLPLFIIESFFAAKPVVATAVSGVPEIVRHGETGLLVPPADSRALAEAIIAMLKDEAGRNECRS</sequence>
<evidence type="ECO:0000313" key="4">
    <source>
        <dbReference type="Proteomes" id="UP000322283"/>
    </source>
</evidence>
<dbReference type="EC" id="2.4.1.250" evidence="3"/>
<keyword evidence="3" id="KW-0328">Glycosyltransferase</keyword>
<protein>
    <submittedName>
        <fullName evidence="3">D-inositol-3-phosphate glycosyltransferase</fullName>
        <ecNumber evidence="3">2.4.1.250</ecNumber>
    </submittedName>
</protein>
<dbReference type="CDD" id="cd03801">
    <property type="entry name" value="GT4_PimA-like"/>
    <property type="match status" value="1"/>
</dbReference>
<dbReference type="Pfam" id="PF13439">
    <property type="entry name" value="Glyco_transf_4"/>
    <property type="match status" value="1"/>
</dbReference>
<feature type="domain" description="Glycosyltransferase subfamily 4-like N-terminal" evidence="2">
    <location>
        <begin position="174"/>
        <end position="323"/>
    </location>
</feature>
<keyword evidence="3" id="KW-0808">Transferase</keyword>
<dbReference type="Gene3D" id="3.40.50.2000">
    <property type="entry name" value="Glycogen Phosphorylase B"/>
    <property type="match status" value="2"/>
</dbReference>
<dbReference type="GO" id="GO:0102710">
    <property type="term" value="F:D-inositol-3-phosphate glycosyltransferase activity"/>
    <property type="evidence" value="ECO:0007669"/>
    <property type="project" value="UniProtKB-EC"/>
</dbReference>
<dbReference type="EMBL" id="VCDX01000023">
    <property type="protein sequence ID" value="TYL06933.1"/>
    <property type="molecule type" value="Genomic_DNA"/>
</dbReference>
<evidence type="ECO:0000313" key="3">
    <source>
        <dbReference type="EMBL" id="TYL06933.1"/>
    </source>
</evidence>
<feature type="domain" description="Glycosyl transferase family 1" evidence="1">
    <location>
        <begin position="347"/>
        <end position="506"/>
    </location>
</feature>
<reference evidence="3 4" key="1">
    <citation type="submission" date="2019-05" db="EMBL/GenBank/DDBJ databases">
        <title>Genome sequence of Moorella thermoacetica ATCC 33924.</title>
        <authorList>
            <person name="Poehlein A."/>
            <person name="Bengelsdorf F.R."/>
            <person name="Duerre P."/>
            <person name="Daniel R."/>
        </authorList>
    </citation>
    <scope>NUCLEOTIDE SEQUENCE [LARGE SCALE GENOMIC DNA]</scope>
    <source>
        <strain evidence="3 4">ATCC 33924</strain>
    </source>
</reference>
<dbReference type="PANTHER" id="PTHR12526">
    <property type="entry name" value="GLYCOSYLTRANSFERASE"/>
    <property type="match status" value="1"/>
</dbReference>
<evidence type="ECO:0000259" key="2">
    <source>
        <dbReference type="Pfam" id="PF13439"/>
    </source>
</evidence>
<comment type="caution">
    <text evidence="3">The sequence shown here is derived from an EMBL/GenBank/DDBJ whole genome shotgun (WGS) entry which is preliminary data.</text>
</comment>
<proteinExistence type="predicted"/>
<evidence type="ECO:0000259" key="1">
    <source>
        <dbReference type="Pfam" id="PF00534"/>
    </source>
</evidence>
<dbReference type="Pfam" id="PF00534">
    <property type="entry name" value="Glycos_transf_1"/>
    <property type="match status" value="1"/>
</dbReference>
<dbReference type="SUPFAM" id="SSF53756">
    <property type="entry name" value="UDP-Glycosyltransferase/glycogen phosphorylase"/>
    <property type="match status" value="1"/>
</dbReference>
<gene>
    <name evidence="3" type="primary">mshA_4</name>
    <name evidence="3" type="ORF">MTAT_29750</name>
</gene>
<name>A0ABY3N1Z9_NEOTH</name>
<dbReference type="Proteomes" id="UP000322283">
    <property type="component" value="Unassembled WGS sequence"/>
</dbReference>
<dbReference type="InterPro" id="IPR028098">
    <property type="entry name" value="Glyco_trans_4-like_N"/>
</dbReference>
<organism evidence="3 4">
    <name type="scientific">Neomoorella thermoacetica</name>
    <name type="common">Clostridium thermoaceticum</name>
    <dbReference type="NCBI Taxonomy" id="1525"/>
    <lineage>
        <taxon>Bacteria</taxon>
        <taxon>Bacillati</taxon>
        <taxon>Bacillota</taxon>
        <taxon>Clostridia</taxon>
        <taxon>Neomoorellales</taxon>
        <taxon>Neomoorellaceae</taxon>
        <taxon>Neomoorella</taxon>
    </lineage>
</organism>
<keyword evidence="4" id="KW-1185">Reference proteome</keyword>
<accession>A0ABY3N1Z9</accession>
<dbReference type="InterPro" id="IPR001296">
    <property type="entry name" value="Glyco_trans_1"/>
</dbReference>